<dbReference type="Pfam" id="PF00440">
    <property type="entry name" value="TetR_N"/>
    <property type="match status" value="1"/>
</dbReference>
<organism evidence="4 5">
    <name type="scientific">Paenibacillus silvestris</name>
    <dbReference type="NCBI Taxonomy" id="2606219"/>
    <lineage>
        <taxon>Bacteria</taxon>
        <taxon>Bacillati</taxon>
        <taxon>Bacillota</taxon>
        <taxon>Bacilli</taxon>
        <taxon>Bacillales</taxon>
        <taxon>Paenibacillaceae</taxon>
        <taxon>Paenibacillus</taxon>
    </lineage>
</organism>
<protein>
    <submittedName>
        <fullName evidence="4">TetR family transcriptional regulator</fullName>
    </submittedName>
</protein>
<feature type="domain" description="HTH tetR-type" evidence="3">
    <location>
        <begin position="1"/>
        <end position="61"/>
    </location>
</feature>
<dbReference type="InterPro" id="IPR009057">
    <property type="entry name" value="Homeodomain-like_sf"/>
</dbReference>
<dbReference type="InterPro" id="IPR036271">
    <property type="entry name" value="Tet_transcr_reg_TetR-rel_C_sf"/>
</dbReference>
<proteinExistence type="predicted"/>
<dbReference type="PROSITE" id="PS50977">
    <property type="entry name" value="HTH_TETR_2"/>
    <property type="match status" value="1"/>
</dbReference>
<reference evidence="4 5" key="1">
    <citation type="submission" date="2019-12" db="EMBL/GenBank/DDBJ databases">
        <title>Paenibacillus sp. nov. sp. isolated from soil.</title>
        <authorList>
            <person name="Kim J."/>
            <person name="Jeong S.E."/>
            <person name="Jung H.S."/>
            <person name="Jeon C.O."/>
        </authorList>
    </citation>
    <scope>NUCLEOTIDE SEQUENCE [LARGE SCALE GENOMIC DNA]</scope>
    <source>
        <strain evidence="4 5">5J-6</strain>
    </source>
</reference>
<dbReference type="PRINTS" id="PR00455">
    <property type="entry name" value="HTHTETR"/>
</dbReference>
<accession>A0A6L8V7H2</accession>
<dbReference type="PANTHER" id="PTHR43479:SF11">
    <property type="entry name" value="ACREF_ENVCD OPERON REPRESSOR-RELATED"/>
    <property type="match status" value="1"/>
</dbReference>
<name>A0A6L8V7H2_9BACL</name>
<dbReference type="AlphaFoldDB" id="A0A6L8V7H2"/>
<feature type="DNA-binding region" description="H-T-H motif" evidence="2">
    <location>
        <begin position="24"/>
        <end position="43"/>
    </location>
</feature>
<dbReference type="EMBL" id="WTUZ01000022">
    <property type="protein sequence ID" value="MZQ85279.1"/>
    <property type="molecule type" value="Genomic_DNA"/>
</dbReference>
<dbReference type="InterPro" id="IPR050624">
    <property type="entry name" value="HTH-type_Tx_Regulator"/>
</dbReference>
<comment type="caution">
    <text evidence="4">The sequence shown here is derived from an EMBL/GenBank/DDBJ whole genome shotgun (WGS) entry which is preliminary data.</text>
</comment>
<evidence type="ECO:0000313" key="4">
    <source>
        <dbReference type="EMBL" id="MZQ85279.1"/>
    </source>
</evidence>
<evidence type="ECO:0000313" key="5">
    <source>
        <dbReference type="Proteomes" id="UP000481087"/>
    </source>
</evidence>
<dbReference type="Proteomes" id="UP000481087">
    <property type="component" value="Unassembled WGS sequence"/>
</dbReference>
<dbReference type="SUPFAM" id="SSF48498">
    <property type="entry name" value="Tetracyclin repressor-like, C-terminal domain"/>
    <property type="match status" value="1"/>
</dbReference>
<evidence type="ECO:0000256" key="1">
    <source>
        <dbReference type="ARBA" id="ARBA00023125"/>
    </source>
</evidence>
<dbReference type="RefSeq" id="WP_161409403.1">
    <property type="nucleotide sequence ID" value="NZ_WTUZ01000022.1"/>
</dbReference>
<sequence length="185" mass="21069">MDTKKQIVRLALELIREKGFLSIGYDDLAQQLGITRAAIHYHFEKKEDLGIAVTQMMIQDLIDLDTYVSSTRLTIEEKLDHFLIKQIEPFSEKQICSISSLQSDVESLPDSVKEKLQEVTKLELKVLVNIISEFKIDDVTADTEYIEELAATILSAVKGALLYRRVIGDSSLYPKVIKQIKRLLL</sequence>
<dbReference type="Gene3D" id="1.10.357.10">
    <property type="entry name" value="Tetracycline Repressor, domain 2"/>
    <property type="match status" value="1"/>
</dbReference>
<evidence type="ECO:0000256" key="2">
    <source>
        <dbReference type="PROSITE-ProRule" id="PRU00335"/>
    </source>
</evidence>
<dbReference type="SUPFAM" id="SSF46689">
    <property type="entry name" value="Homeodomain-like"/>
    <property type="match status" value="1"/>
</dbReference>
<dbReference type="PANTHER" id="PTHR43479">
    <property type="entry name" value="ACREF/ENVCD OPERON REPRESSOR-RELATED"/>
    <property type="match status" value="1"/>
</dbReference>
<dbReference type="GO" id="GO:0003677">
    <property type="term" value="F:DNA binding"/>
    <property type="evidence" value="ECO:0007669"/>
    <property type="project" value="UniProtKB-UniRule"/>
</dbReference>
<dbReference type="InterPro" id="IPR001647">
    <property type="entry name" value="HTH_TetR"/>
</dbReference>
<keyword evidence="1 2" id="KW-0238">DNA-binding</keyword>
<gene>
    <name evidence="4" type="ORF">GQF01_24485</name>
</gene>
<keyword evidence="5" id="KW-1185">Reference proteome</keyword>
<evidence type="ECO:0000259" key="3">
    <source>
        <dbReference type="PROSITE" id="PS50977"/>
    </source>
</evidence>